<keyword evidence="10" id="KW-0812">Transmembrane</keyword>
<evidence type="ECO:0000256" key="9">
    <source>
        <dbReference type="PROSITE-ProRule" id="PRU00169"/>
    </source>
</evidence>
<feature type="transmembrane region" description="Helical" evidence="10">
    <location>
        <begin position="405"/>
        <end position="425"/>
    </location>
</feature>
<dbReference type="InterPro" id="IPR003594">
    <property type="entry name" value="HATPase_dom"/>
</dbReference>
<evidence type="ECO:0000256" key="7">
    <source>
        <dbReference type="ARBA" id="ARBA00022840"/>
    </source>
</evidence>
<dbReference type="PROSITE" id="PS50110">
    <property type="entry name" value="RESPONSE_REGULATORY"/>
    <property type="match status" value="1"/>
</dbReference>
<evidence type="ECO:0000256" key="1">
    <source>
        <dbReference type="ARBA" id="ARBA00000085"/>
    </source>
</evidence>
<dbReference type="InterPro" id="IPR005467">
    <property type="entry name" value="His_kinase_dom"/>
</dbReference>
<feature type="modified residue" description="4-aspartylphosphate" evidence="9">
    <location>
        <position position="892"/>
    </location>
</feature>
<keyword evidence="10" id="KW-0472">Membrane</keyword>
<dbReference type="SUPFAM" id="SSF52172">
    <property type="entry name" value="CheY-like"/>
    <property type="match status" value="1"/>
</dbReference>
<dbReference type="Gene3D" id="3.30.450.20">
    <property type="entry name" value="PAS domain"/>
    <property type="match status" value="1"/>
</dbReference>
<dbReference type="InterPro" id="IPR036097">
    <property type="entry name" value="HisK_dim/P_sf"/>
</dbReference>
<dbReference type="Pfam" id="PF05226">
    <property type="entry name" value="CHASE2"/>
    <property type="match status" value="1"/>
</dbReference>
<keyword evidence="4" id="KW-0808">Transferase</keyword>
<dbReference type="Pfam" id="PF02518">
    <property type="entry name" value="HATPase_c"/>
    <property type="match status" value="1"/>
</dbReference>
<evidence type="ECO:0000256" key="4">
    <source>
        <dbReference type="ARBA" id="ARBA00022679"/>
    </source>
</evidence>
<dbReference type="InterPro" id="IPR007890">
    <property type="entry name" value="CHASE2"/>
</dbReference>
<dbReference type="Gene3D" id="3.40.50.2300">
    <property type="match status" value="1"/>
</dbReference>
<dbReference type="PROSITE" id="PS50112">
    <property type="entry name" value="PAS"/>
    <property type="match status" value="1"/>
</dbReference>
<evidence type="ECO:0000256" key="3">
    <source>
        <dbReference type="ARBA" id="ARBA00022553"/>
    </source>
</evidence>
<accession>A0AAW4L4Z5</accession>
<dbReference type="PROSITE" id="PS50109">
    <property type="entry name" value="HIS_KIN"/>
    <property type="match status" value="1"/>
</dbReference>
<dbReference type="InterPro" id="IPR003661">
    <property type="entry name" value="HisK_dim/P_dom"/>
</dbReference>
<evidence type="ECO:0000259" key="12">
    <source>
        <dbReference type="PROSITE" id="PS50110"/>
    </source>
</evidence>
<dbReference type="InterPro" id="IPR004358">
    <property type="entry name" value="Sig_transdc_His_kin-like_C"/>
</dbReference>
<dbReference type="SUPFAM" id="SSF47384">
    <property type="entry name" value="Homodimeric domain of signal transducing histidine kinase"/>
    <property type="match status" value="1"/>
</dbReference>
<dbReference type="SUPFAM" id="SSF55785">
    <property type="entry name" value="PYP-like sensor domain (PAS domain)"/>
    <property type="match status" value="1"/>
</dbReference>
<dbReference type="CDD" id="cd00082">
    <property type="entry name" value="HisKA"/>
    <property type="match status" value="1"/>
</dbReference>
<comment type="caution">
    <text evidence="14">The sequence shown here is derived from an EMBL/GenBank/DDBJ whole genome shotgun (WGS) entry which is preliminary data.</text>
</comment>
<dbReference type="Gene3D" id="3.30.565.10">
    <property type="entry name" value="Histidine kinase-like ATPase, C-terminal domain"/>
    <property type="match status" value="1"/>
</dbReference>
<dbReference type="Pfam" id="PF00989">
    <property type="entry name" value="PAS"/>
    <property type="match status" value="1"/>
</dbReference>
<dbReference type="CDD" id="cd00130">
    <property type="entry name" value="PAS"/>
    <property type="match status" value="1"/>
</dbReference>
<dbReference type="PANTHER" id="PTHR43065">
    <property type="entry name" value="SENSOR HISTIDINE KINASE"/>
    <property type="match status" value="1"/>
</dbReference>
<evidence type="ECO:0000313" key="14">
    <source>
        <dbReference type="EMBL" id="MBT0662887.1"/>
    </source>
</evidence>
<keyword evidence="7" id="KW-0067">ATP-binding</keyword>
<dbReference type="NCBIfam" id="TIGR00229">
    <property type="entry name" value="sensory_box"/>
    <property type="match status" value="1"/>
</dbReference>
<keyword evidence="10" id="KW-1133">Transmembrane helix</keyword>
<evidence type="ECO:0000256" key="6">
    <source>
        <dbReference type="ARBA" id="ARBA00022777"/>
    </source>
</evidence>
<dbReference type="PRINTS" id="PR00344">
    <property type="entry name" value="BCTRLSENSOR"/>
</dbReference>
<proteinExistence type="predicted"/>
<dbReference type="GO" id="GO:0006355">
    <property type="term" value="P:regulation of DNA-templated transcription"/>
    <property type="evidence" value="ECO:0007669"/>
    <property type="project" value="InterPro"/>
</dbReference>
<dbReference type="InterPro" id="IPR011006">
    <property type="entry name" value="CheY-like_superfamily"/>
</dbReference>
<dbReference type="Pfam" id="PF00072">
    <property type="entry name" value="Response_reg"/>
    <property type="match status" value="1"/>
</dbReference>
<dbReference type="PANTHER" id="PTHR43065:SF46">
    <property type="entry name" value="C4-DICARBOXYLATE TRANSPORT SENSOR PROTEIN DCTB"/>
    <property type="match status" value="1"/>
</dbReference>
<feature type="domain" description="Response regulatory" evidence="12">
    <location>
        <begin position="843"/>
        <end position="958"/>
    </location>
</feature>
<evidence type="ECO:0000259" key="13">
    <source>
        <dbReference type="PROSITE" id="PS50112"/>
    </source>
</evidence>
<dbReference type="InterPro" id="IPR035965">
    <property type="entry name" value="PAS-like_dom_sf"/>
</dbReference>
<dbReference type="InterPro" id="IPR001789">
    <property type="entry name" value="Sig_transdc_resp-reg_receiver"/>
</dbReference>
<evidence type="ECO:0000256" key="8">
    <source>
        <dbReference type="ARBA" id="ARBA00023012"/>
    </source>
</evidence>
<reference evidence="14 15" key="1">
    <citation type="submission" date="2021-05" db="EMBL/GenBank/DDBJ databases">
        <title>The draft genome of Geobacter pelophilus DSM 12255.</title>
        <authorList>
            <person name="Xu Z."/>
            <person name="Masuda Y."/>
            <person name="Itoh H."/>
            <person name="Senoo K."/>
        </authorList>
    </citation>
    <scope>NUCLEOTIDE SEQUENCE [LARGE SCALE GENOMIC DNA]</scope>
    <source>
        <strain evidence="14 15">DSM 12255</strain>
    </source>
</reference>
<dbReference type="Pfam" id="PF00512">
    <property type="entry name" value="HisKA"/>
    <property type="match status" value="1"/>
</dbReference>
<keyword evidence="15" id="KW-1185">Reference proteome</keyword>
<dbReference type="SMART" id="SM00448">
    <property type="entry name" value="REC"/>
    <property type="match status" value="1"/>
</dbReference>
<dbReference type="SMART" id="SM00091">
    <property type="entry name" value="PAS"/>
    <property type="match status" value="1"/>
</dbReference>
<organism evidence="14 15">
    <name type="scientific">Geoanaerobacter pelophilus</name>
    <dbReference type="NCBI Taxonomy" id="60036"/>
    <lineage>
        <taxon>Bacteria</taxon>
        <taxon>Pseudomonadati</taxon>
        <taxon>Thermodesulfobacteriota</taxon>
        <taxon>Desulfuromonadia</taxon>
        <taxon>Geobacterales</taxon>
        <taxon>Geobacteraceae</taxon>
        <taxon>Geoanaerobacter</taxon>
    </lineage>
</organism>
<dbReference type="SMART" id="SM01080">
    <property type="entry name" value="CHASE2"/>
    <property type="match status" value="1"/>
</dbReference>
<keyword evidence="5" id="KW-0547">Nucleotide-binding</keyword>
<dbReference type="InterPro" id="IPR000014">
    <property type="entry name" value="PAS"/>
</dbReference>
<dbReference type="SMART" id="SM00387">
    <property type="entry name" value="HATPase_c"/>
    <property type="match status" value="1"/>
</dbReference>
<evidence type="ECO:0000259" key="11">
    <source>
        <dbReference type="PROSITE" id="PS50109"/>
    </source>
</evidence>
<dbReference type="Gene3D" id="1.10.287.130">
    <property type="match status" value="1"/>
</dbReference>
<sequence>MTRTILLYGLAVTLLVITAYLIHPRFIRDINNRITDAVMAFSKSKQASGAVVIVDIDEKSLNQYGQWPWPRYRLAQLLTKINLLGAGSVGLDLILAEPDRTSPKNWQATIGRELGYQVDISGIPEKIADNDRFLAETLAKGPFVLGYEFLFKGDSSNRALCGLHPVNPVWLHNTGEREWQSGFFNAQGVVCNQKLFSDAVNFSGFLNATPDADGILRRVPLLIKFEDRLFPSLALATLMQSRQVSQLHISQKDSGFLNLVVGGAIIPVDRHGNMLVNFSSGESIRHVSAGDVLGNIMPPGSFKNKIVLVGSSAAGWAHVYQTPASPVHSHVDVHARLLENLLSNQMVIRSQEFLIWEALLGLLTAALLGVCVTKMEVLGSALVGTVSLLVIWSGAGLVFQKTGLLFSPFLPSSLVFLNYVVLTILKTWKNQRAARESADDTLVLLKASEHNLNSIIKSVPDIIFRLDATGRITFISPAITKYTDTPEKLIGQPIFSLVAPDDLNKAQYRLNEKRTGERATYGLEIRLLLPHKHEGCCEEIGYFSVSAEGIYRGETPCSKEFVGTQGIIRDITDQKRLEERLLHAQKMEAVGKLAAGVAHDLNNILAGLVTYPDLLLLELPGDSPIRDKVAIIQRSGQKAAAIVQDLLTLARRGVKVSEPVNLNRIISDYLASPEFGAASRYHSNVTIETELASDLMNLKGSRVHLSKVIMNVLNNAAEAMPAGGSILLSTCNKYLDTVLHLYEEIPAGEYACVSVADDGVGISEEDLQKIFEPFYSKKLMKRSGSGLGMTVIWATVKDHNGYIDLQSAEGEGTRIVMYFPATRESEEYLPQRIALDEYLGTEHILVVDDMPEQIEVASKMLSKLGYRVDTATSGEEAVAFLRSNKVDLIVLDMIMPGGMDGLETYQQIREIHPEQKVIIASGFSESERVVTLQKLGAGEYVQKPYTLERFGVAVRKELDRQENP</sequence>
<dbReference type="CDD" id="cd00156">
    <property type="entry name" value="REC"/>
    <property type="match status" value="1"/>
</dbReference>
<dbReference type="InterPro" id="IPR013767">
    <property type="entry name" value="PAS_fold"/>
</dbReference>
<feature type="transmembrane region" description="Helical" evidence="10">
    <location>
        <begin position="353"/>
        <end position="370"/>
    </location>
</feature>
<dbReference type="EC" id="2.7.13.3" evidence="2"/>
<dbReference type="GO" id="GO:0005524">
    <property type="term" value="F:ATP binding"/>
    <property type="evidence" value="ECO:0007669"/>
    <property type="project" value="UniProtKB-KW"/>
</dbReference>
<evidence type="ECO:0000256" key="5">
    <source>
        <dbReference type="ARBA" id="ARBA00022741"/>
    </source>
</evidence>
<dbReference type="GO" id="GO:0000155">
    <property type="term" value="F:phosphorelay sensor kinase activity"/>
    <property type="evidence" value="ECO:0007669"/>
    <property type="project" value="InterPro"/>
</dbReference>
<dbReference type="AlphaFoldDB" id="A0AAW4L4Z5"/>
<evidence type="ECO:0000256" key="10">
    <source>
        <dbReference type="SAM" id="Phobius"/>
    </source>
</evidence>
<feature type="domain" description="PAS" evidence="13">
    <location>
        <begin position="448"/>
        <end position="517"/>
    </location>
</feature>
<dbReference type="SMART" id="SM00388">
    <property type="entry name" value="HisKA"/>
    <property type="match status" value="1"/>
</dbReference>
<feature type="transmembrane region" description="Helical" evidence="10">
    <location>
        <begin position="377"/>
        <end position="399"/>
    </location>
</feature>
<feature type="domain" description="Histidine kinase" evidence="11">
    <location>
        <begin position="596"/>
        <end position="823"/>
    </location>
</feature>
<keyword evidence="6" id="KW-0418">Kinase</keyword>
<dbReference type="InterPro" id="IPR036890">
    <property type="entry name" value="HATPase_C_sf"/>
</dbReference>
<keyword evidence="3 9" id="KW-0597">Phosphoprotein</keyword>
<gene>
    <name evidence="14" type="ORF">KI809_01135</name>
</gene>
<keyword evidence="8" id="KW-0902">Two-component regulatory system</keyword>
<name>A0AAW4L4Z5_9BACT</name>
<evidence type="ECO:0000256" key="2">
    <source>
        <dbReference type="ARBA" id="ARBA00012438"/>
    </source>
</evidence>
<evidence type="ECO:0000313" key="15">
    <source>
        <dbReference type="Proteomes" id="UP000811899"/>
    </source>
</evidence>
<dbReference type="Proteomes" id="UP000811899">
    <property type="component" value="Unassembled WGS sequence"/>
</dbReference>
<dbReference type="EMBL" id="JAHCVJ010000001">
    <property type="protein sequence ID" value="MBT0662887.1"/>
    <property type="molecule type" value="Genomic_DNA"/>
</dbReference>
<comment type="catalytic activity">
    <reaction evidence="1">
        <text>ATP + protein L-histidine = ADP + protein N-phospho-L-histidine.</text>
        <dbReference type="EC" id="2.7.13.3"/>
    </reaction>
</comment>
<protein>
    <recommendedName>
        <fullName evidence="2">histidine kinase</fullName>
        <ecNumber evidence="2">2.7.13.3</ecNumber>
    </recommendedName>
</protein>
<dbReference type="SUPFAM" id="SSF55874">
    <property type="entry name" value="ATPase domain of HSP90 chaperone/DNA topoisomerase II/histidine kinase"/>
    <property type="match status" value="1"/>
</dbReference>